<evidence type="ECO:0000256" key="2">
    <source>
        <dbReference type="ARBA" id="ARBA00022692"/>
    </source>
</evidence>
<dbReference type="GO" id="GO:0140359">
    <property type="term" value="F:ABC-type transporter activity"/>
    <property type="evidence" value="ECO:0007669"/>
    <property type="project" value="InterPro"/>
</dbReference>
<keyword evidence="2 5" id="KW-0812">Transmembrane</keyword>
<keyword evidence="3 5" id="KW-1133">Transmembrane helix</keyword>
<dbReference type="AlphaFoldDB" id="A0A5P2VXK7"/>
<feature type="transmembrane region" description="Helical" evidence="5">
    <location>
        <begin position="234"/>
        <end position="259"/>
    </location>
</feature>
<dbReference type="KEGG" id="snq:CP978_01120"/>
<feature type="domain" description="ABC-2 type transporter transmembrane" evidence="6">
    <location>
        <begin position="33"/>
        <end position="226"/>
    </location>
</feature>
<gene>
    <name evidence="7" type="ORF">CP978_01120</name>
</gene>
<dbReference type="InterPro" id="IPR051784">
    <property type="entry name" value="Nod_factor_ABC_transporter"/>
</dbReference>
<feature type="transmembrane region" description="Helical" evidence="5">
    <location>
        <begin position="148"/>
        <end position="174"/>
    </location>
</feature>
<evidence type="ECO:0000313" key="7">
    <source>
        <dbReference type="EMBL" id="QEV37361.1"/>
    </source>
</evidence>
<feature type="transmembrane region" description="Helical" evidence="5">
    <location>
        <begin position="67"/>
        <end position="85"/>
    </location>
</feature>
<evidence type="ECO:0000313" key="8">
    <source>
        <dbReference type="Proteomes" id="UP000325763"/>
    </source>
</evidence>
<protein>
    <submittedName>
        <fullName evidence="7">ABC transporter permease</fullName>
    </submittedName>
</protein>
<dbReference type="Pfam" id="PF01061">
    <property type="entry name" value="ABC2_membrane"/>
    <property type="match status" value="1"/>
</dbReference>
<dbReference type="GO" id="GO:0016020">
    <property type="term" value="C:membrane"/>
    <property type="evidence" value="ECO:0007669"/>
    <property type="project" value="UniProtKB-SubCell"/>
</dbReference>
<dbReference type="InterPro" id="IPR013525">
    <property type="entry name" value="ABC2_TM"/>
</dbReference>
<evidence type="ECO:0000256" key="1">
    <source>
        <dbReference type="ARBA" id="ARBA00004141"/>
    </source>
</evidence>
<evidence type="ECO:0000259" key="6">
    <source>
        <dbReference type="Pfam" id="PF01061"/>
    </source>
</evidence>
<feature type="transmembrane region" description="Helical" evidence="5">
    <location>
        <begin position="118"/>
        <end position="141"/>
    </location>
</feature>
<reference evidence="7 8" key="1">
    <citation type="submission" date="2017-09" db="EMBL/GenBank/DDBJ databases">
        <title>Streptomyces genome completion.</title>
        <authorList>
            <person name="Lee N."/>
            <person name="Cho B.-K."/>
        </authorList>
    </citation>
    <scope>NUCLEOTIDE SEQUENCE [LARGE SCALE GENOMIC DNA]</scope>
    <source>
        <strain evidence="7 8">ATCC 14899</strain>
    </source>
</reference>
<evidence type="ECO:0000256" key="4">
    <source>
        <dbReference type="ARBA" id="ARBA00023136"/>
    </source>
</evidence>
<dbReference type="PANTHER" id="PTHR43229:SF6">
    <property type="entry name" value="ABC-TYPE MULTIDRUG TRANSPORT SYSTEM, PERMEASE COMPONENT"/>
    <property type="match status" value="1"/>
</dbReference>
<organism evidence="7 8">
    <name type="scientific">Streptomyces nodosus</name>
    <dbReference type="NCBI Taxonomy" id="40318"/>
    <lineage>
        <taxon>Bacteria</taxon>
        <taxon>Bacillati</taxon>
        <taxon>Actinomycetota</taxon>
        <taxon>Actinomycetes</taxon>
        <taxon>Kitasatosporales</taxon>
        <taxon>Streptomycetaceae</taxon>
        <taxon>Streptomyces</taxon>
    </lineage>
</organism>
<dbReference type="PANTHER" id="PTHR43229">
    <property type="entry name" value="NODULATION PROTEIN J"/>
    <property type="match status" value="1"/>
</dbReference>
<evidence type="ECO:0000256" key="3">
    <source>
        <dbReference type="ARBA" id="ARBA00022989"/>
    </source>
</evidence>
<evidence type="ECO:0000256" key="5">
    <source>
        <dbReference type="SAM" id="Phobius"/>
    </source>
</evidence>
<feature type="transmembrane region" description="Helical" evidence="5">
    <location>
        <begin position="36"/>
        <end position="55"/>
    </location>
</feature>
<dbReference type="Proteomes" id="UP000325763">
    <property type="component" value="Chromosome"/>
</dbReference>
<sequence length="271" mass="28948">MPGGHRGADMSRTLRVVTYSAANAAADMRAIYTWRIWLFGWLGRMLAQAVFFTLLGRSAGSLSHTEYLAVGSCLMSSVIECMAVIPSTTWERAAGTLEFLAAAPSRPVWVFFGRSLQWPASASVTTLVSMFTVGPLFGVAWRPSQVPALVGLIVLTSLSTYCFGLLLAALVLNANGARNLVANGVSLTMMIICGVQIPVERWPAVVRVVALALPPTWTLRAVRAVLANDGTTALAAAGAAAVLGVGWLVAADVMFTMFLNRSRRTGRTDHF</sequence>
<proteinExistence type="predicted"/>
<dbReference type="EMBL" id="CP023747">
    <property type="protein sequence ID" value="QEV37361.1"/>
    <property type="molecule type" value="Genomic_DNA"/>
</dbReference>
<name>A0A5P2VXK7_9ACTN</name>
<accession>A0A5P2VXK7</accession>
<comment type="subcellular location">
    <subcellularLocation>
        <location evidence="1">Membrane</location>
        <topology evidence="1">Multi-pass membrane protein</topology>
    </subcellularLocation>
</comment>
<keyword evidence="4 5" id="KW-0472">Membrane</keyword>